<organism evidence="2 3">
    <name type="scientific">Cymbomonas tetramitiformis</name>
    <dbReference type="NCBI Taxonomy" id="36881"/>
    <lineage>
        <taxon>Eukaryota</taxon>
        <taxon>Viridiplantae</taxon>
        <taxon>Chlorophyta</taxon>
        <taxon>Pyramimonadophyceae</taxon>
        <taxon>Pyramimonadales</taxon>
        <taxon>Pyramimonadaceae</taxon>
        <taxon>Cymbomonas</taxon>
    </lineage>
</organism>
<feature type="region of interest" description="Disordered" evidence="1">
    <location>
        <begin position="17"/>
        <end position="43"/>
    </location>
</feature>
<evidence type="ECO:0000256" key="1">
    <source>
        <dbReference type="SAM" id="MobiDB-lite"/>
    </source>
</evidence>
<evidence type="ECO:0000313" key="3">
    <source>
        <dbReference type="Proteomes" id="UP001190700"/>
    </source>
</evidence>
<protein>
    <submittedName>
        <fullName evidence="2">Uncharacterized protein</fullName>
    </submittedName>
</protein>
<comment type="caution">
    <text evidence="2">The sequence shown here is derived from an EMBL/GenBank/DDBJ whole genome shotgun (WGS) entry which is preliminary data.</text>
</comment>
<sequence>MQLSSCTRQLPVCGRQQPARCNGARRKGAPSPKSLKGASSLRATPQTLASIHLRQTRASGRAMRVLCEAEKVQWDYIVDEKSGIEYKMLANKLRSVEVPGFGTWAYRE</sequence>
<dbReference type="AlphaFoldDB" id="A0AAE0LAT0"/>
<accession>A0AAE0LAT0</accession>
<gene>
    <name evidence="2" type="ORF">CYMTET_14031</name>
</gene>
<reference evidence="2 3" key="1">
    <citation type="journal article" date="2015" name="Genome Biol. Evol.">
        <title>Comparative Genomics of a Bacterivorous Green Alga Reveals Evolutionary Causalities and Consequences of Phago-Mixotrophic Mode of Nutrition.</title>
        <authorList>
            <person name="Burns J.A."/>
            <person name="Paasch A."/>
            <person name="Narechania A."/>
            <person name="Kim E."/>
        </authorList>
    </citation>
    <scope>NUCLEOTIDE SEQUENCE [LARGE SCALE GENOMIC DNA]</scope>
    <source>
        <strain evidence="2 3">PLY_AMNH</strain>
    </source>
</reference>
<evidence type="ECO:0000313" key="2">
    <source>
        <dbReference type="EMBL" id="KAK3278000.1"/>
    </source>
</evidence>
<proteinExistence type="predicted"/>
<keyword evidence="3" id="KW-1185">Reference proteome</keyword>
<dbReference type="EMBL" id="LGRX02005698">
    <property type="protein sequence ID" value="KAK3278000.1"/>
    <property type="molecule type" value="Genomic_DNA"/>
</dbReference>
<feature type="non-terminal residue" evidence="2">
    <location>
        <position position="108"/>
    </location>
</feature>
<dbReference type="Proteomes" id="UP001190700">
    <property type="component" value="Unassembled WGS sequence"/>
</dbReference>
<name>A0AAE0LAT0_9CHLO</name>